<dbReference type="EMBL" id="CM042021">
    <property type="protein sequence ID" value="KAI3819445.1"/>
    <property type="molecule type" value="Genomic_DNA"/>
</dbReference>
<comment type="caution">
    <text evidence="1">The sequence shown here is derived from an EMBL/GenBank/DDBJ whole genome shotgun (WGS) entry which is preliminary data.</text>
</comment>
<reference evidence="1 2" key="2">
    <citation type="journal article" date="2022" name="Mol. Ecol. Resour.">
        <title>The genomes of chicory, endive, great burdock and yacon provide insights into Asteraceae paleo-polyploidization history and plant inulin production.</title>
        <authorList>
            <person name="Fan W."/>
            <person name="Wang S."/>
            <person name="Wang H."/>
            <person name="Wang A."/>
            <person name="Jiang F."/>
            <person name="Liu H."/>
            <person name="Zhao H."/>
            <person name="Xu D."/>
            <person name="Zhang Y."/>
        </authorList>
    </citation>
    <scope>NUCLEOTIDE SEQUENCE [LARGE SCALE GENOMIC DNA]</scope>
    <source>
        <strain evidence="2">cv. Yunnan</strain>
        <tissue evidence="1">Leaves</tissue>
    </source>
</reference>
<reference evidence="2" key="1">
    <citation type="journal article" date="2022" name="Mol. Ecol. Resour.">
        <title>The genomes of chicory, endive, great burdock and yacon provide insights into Asteraceae palaeo-polyploidization history and plant inulin production.</title>
        <authorList>
            <person name="Fan W."/>
            <person name="Wang S."/>
            <person name="Wang H."/>
            <person name="Wang A."/>
            <person name="Jiang F."/>
            <person name="Liu H."/>
            <person name="Zhao H."/>
            <person name="Xu D."/>
            <person name="Zhang Y."/>
        </authorList>
    </citation>
    <scope>NUCLEOTIDE SEQUENCE [LARGE SCALE GENOMIC DNA]</scope>
    <source>
        <strain evidence="2">cv. Yunnan</strain>
    </source>
</reference>
<sequence length="265" mass="30117">MREGYNFVRNPQEMKCGRCQKSGHVATNCPSFMCFNCNEVGHLARNCTKPVQQKPGVGVKGRVFVVGEGMRNKNAKVVAGTFLVNDIYAKILFDTGANRSFVSDTFSWHLGMKPAPLEHAYVVETASGEQIRITESYANCKMTIGNENSMIELIPMSMSKYDVNIRMDWLNQCHAQINFDQRTVRICRHNEESRLIQCDSDQNKIETIFVAKVKKCGNTWCSMFVVYALDSKPKRQIANIPVVWDHPDVFPEELPGLPPNRQIEF</sequence>
<name>A0ACB9JI65_9ASTR</name>
<gene>
    <name evidence="1" type="ORF">L1987_13281</name>
</gene>
<proteinExistence type="predicted"/>
<accession>A0ACB9JI65</accession>
<protein>
    <submittedName>
        <fullName evidence="1">Uncharacterized protein</fullName>
    </submittedName>
</protein>
<evidence type="ECO:0000313" key="2">
    <source>
        <dbReference type="Proteomes" id="UP001056120"/>
    </source>
</evidence>
<evidence type="ECO:0000313" key="1">
    <source>
        <dbReference type="EMBL" id="KAI3819445.1"/>
    </source>
</evidence>
<organism evidence="1 2">
    <name type="scientific">Smallanthus sonchifolius</name>
    <dbReference type="NCBI Taxonomy" id="185202"/>
    <lineage>
        <taxon>Eukaryota</taxon>
        <taxon>Viridiplantae</taxon>
        <taxon>Streptophyta</taxon>
        <taxon>Embryophyta</taxon>
        <taxon>Tracheophyta</taxon>
        <taxon>Spermatophyta</taxon>
        <taxon>Magnoliopsida</taxon>
        <taxon>eudicotyledons</taxon>
        <taxon>Gunneridae</taxon>
        <taxon>Pentapetalae</taxon>
        <taxon>asterids</taxon>
        <taxon>campanulids</taxon>
        <taxon>Asterales</taxon>
        <taxon>Asteraceae</taxon>
        <taxon>Asteroideae</taxon>
        <taxon>Heliantheae alliance</taxon>
        <taxon>Millerieae</taxon>
        <taxon>Smallanthus</taxon>
    </lineage>
</organism>
<keyword evidence="2" id="KW-1185">Reference proteome</keyword>
<dbReference type="Proteomes" id="UP001056120">
    <property type="component" value="Linkage Group LG04"/>
</dbReference>